<comment type="caution">
    <text evidence="1">The sequence shown here is derived from an EMBL/GenBank/DDBJ whole genome shotgun (WGS) entry which is preliminary data.</text>
</comment>
<evidence type="ECO:0000313" key="2">
    <source>
        <dbReference type="Proteomes" id="UP000179001"/>
    </source>
</evidence>
<evidence type="ECO:0000313" key="1">
    <source>
        <dbReference type="EMBL" id="OGF30989.1"/>
    </source>
</evidence>
<reference evidence="1 2" key="1">
    <citation type="journal article" date="2016" name="Nat. Commun.">
        <title>Thousands of microbial genomes shed light on interconnected biogeochemical processes in an aquifer system.</title>
        <authorList>
            <person name="Anantharaman K."/>
            <person name="Brown C.T."/>
            <person name="Hug L.A."/>
            <person name="Sharon I."/>
            <person name="Castelle C.J."/>
            <person name="Probst A.J."/>
            <person name="Thomas B.C."/>
            <person name="Singh A."/>
            <person name="Wilkins M.J."/>
            <person name="Karaoz U."/>
            <person name="Brodie E.L."/>
            <person name="Williams K.H."/>
            <person name="Hubbard S.S."/>
            <person name="Banfield J.F."/>
        </authorList>
    </citation>
    <scope>NUCLEOTIDE SEQUENCE [LARGE SCALE GENOMIC DNA]</scope>
</reference>
<sequence>MQTVPVVIFVRCLDNEKKPRGFVIIRKIPVFAFKMKSLVLRQGSYRYQVSDWQKTQTEYWLGDKFEIVLVVDKHSEFSSLDFDIWVTLQNLRWCEEFKYDDNEDARDTEKRMVAFIDDLYLRWLRNGCGKEKGDMRDE</sequence>
<proteinExistence type="predicted"/>
<dbReference type="AlphaFoldDB" id="A0A1F5SWH1"/>
<organism evidence="1 2">
    <name type="scientific">Candidatus Falkowbacteria bacterium RIFOXYC2_FULL_36_12</name>
    <dbReference type="NCBI Taxonomy" id="1798002"/>
    <lineage>
        <taxon>Bacteria</taxon>
        <taxon>Candidatus Falkowiibacteriota</taxon>
    </lineage>
</organism>
<protein>
    <submittedName>
        <fullName evidence="1">Uncharacterized protein</fullName>
    </submittedName>
</protein>
<gene>
    <name evidence="1" type="ORF">A2478_00930</name>
</gene>
<name>A0A1F5SWH1_9BACT</name>
<dbReference type="Proteomes" id="UP000179001">
    <property type="component" value="Unassembled WGS sequence"/>
</dbReference>
<dbReference type="EMBL" id="MFGJ01000008">
    <property type="protein sequence ID" value="OGF30989.1"/>
    <property type="molecule type" value="Genomic_DNA"/>
</dbReference>
<dbReference type="STRING" id="1798002.A2478_00930"/>
<accession>A0A1F5SWH1</accession>